<protein>
    <recommendedName>
        <fullName evidence="5">DUF2637 domain-containing protein</fullName>
    </recommendedName>
</protein>
<comment type="caution">
    <text evidence="3">The sequence shown here is derived from an EMBL/GenBank/DDBJ whole genome shotgun (WGS) entry which is preliminary data.</text>
</comment>
<name>A0A1S1RBL5_9ACTN</name>
<feature type="transmembrane region" description="Helical" evidence="2">
    <location>
        <begin position="69"/>
        <end position="89"/>
    </location>
</feature>
<dbReference type="Proteomes" id="UP000179769">
    <property type="component" value="Unassembled WGS sequence"/>
</dbReference>
<feature type="transmembrane region" description="Helical" evidence="2">
    <location>
        <begin position="109"/>
        <end position="127"/>
    </location>
</feature>
<evidence type="ECO:0000313" key="4">
    <source>
        <dbReference type="Proteomes" id="UP000179769"/>
    </source>
</evidence>
<evidence type="ECO:0000256" key="2">
    <source>
        <dbReference type="SAM" id="Phobius"/>
    </source>
</evidence>
<evidence type="ECO:0008006" key="5">
    <source>
        <dbReference type="Google" id="ProtNLM"/>
    </source>
</evidence>
<dbReference type="InterPro" id="IPR021235">
    <property type="entry name" value="DUF2637"/>
</dbReference>
<dbReference type="AlphaFoldDB" id="A0A1S1RBL5"/>
<evidence type="ECO:0000256" key="1">
    <source>
        <dbReference type="SAM" id="MobiDB-lite"/>
    </source>
</evidence>
<organism evidence="3 4">
    <name type="scientific">Parafrankia soli</name>
    <dbReference type="NCBI Taxonomy" id="2599596"/>
    <lineage>
        <taxon>Bacteria</taxon>
        <taxon>Bacillati</taxon>
        <taxon>Actinomycetota</taxon>
        <taxon>Actinomycetes</taxon>
        <taxon>Frankiales</taxon>
        <taxon>Frankiaceae</taxon>
        <taxon>Parafrankia</taxon>
    </lineage>
</organism>
<dbReference type="RefSeq" id="WP_071060185.1">
    <property type="nucleotide sequence ID" value="NZ_MAXA01000047.1"/>
</dbReference>
<keyword evidence="2" id="KW-1133">Transmembrane helix</keyword>
<dbReference type="EMBL" id="MAXA01000047">
    <property type="protein sequence ID" value="OHV42164.1"/>
    <property type="molecule type" value="Genomic_DNA"/>
</dbReference>
<keyword evidence="4" id="KW-1185">Reference proteome</keyword>
<reference evidence="4" key="1">
    <citation type="submission" date="2016-07" db="EMBL/GenBank/DDBJ databases">
        <title>Frankia sp. NRRL B-16219 Genome sequencing.</title>
        <authorList>
            <person name="Ghodhbane-Gtari F."/>
            <person name="Swanson E."/>
            <person name="Gueddou A."/>
            <person name="Louati M."/>
            <person name="Nouioui I."/>
            <person name="Hezbri K."/>
            <person name="Abebe-Akele F."/>
            <person name="Simpson S."/>
            <person name="Morris K."/>
            <person name="Thomas K."/>
            <person name="Gtari M."/>
            <person name="Tisa L.S."/>
        </authorList>
    </citation>
    <scope>NUCLEOTIDE SEQUENCE [LARGE SCALE GENOMIC DNA]</scope>
    <source>
        <strain evidence="4">NRRL B-16219</strain>
    </source>
</reference>
<evidence type="ECO:0000313" key="3">
    <source>
        <dbReference type="EMBL" id="OHV42164.1"/>
    </source>
</evidence>
<keyword evidence="2" id="KW-0472">Membrane</keyword>
<sequence>MSPDEELRQLRRLRSLVVTGLALGIAGTTAANVLHAQNSTPARIISAWAPLTLFFVLEVITRAPTPARWWLRLTVWLGATVLGGGAAFVSYRHMVAVASRYGEDGTAAHLLPVLVDGLVVVMSAFLVDLSARIRALAAAGAPEIPSPAHPTRQPAPELPAAPDSLGDGPDPISRLRSISIVGDAHPPYGDTASALDDDTTRAERLDIAVEAYEYLRGAGEVTRTAWLAEFRRRGGRVQSDAITGLWADTQARGATLGDAARHG</sequence>
<feature type="region of interest" description="Disordered" evidence="1">
    <location>
        <begin position="143"/>
        <end position="167"/>
    </location>
</feature>
<accession>A0A1S1RBL5</accession>
<feature type="transmembrane region" description="Helical" evidence="2">
    <location>
        <begin position="40"/>
        <end position="57"/>
    </location>
</feature>
<keyword evidence="2" id="KW-0812">Transmembrane</keyword>
<proteinExistence type="predicted"/>
<dbReference type="Pfam" id="PF10935">
    <property type="entry name" value="DUF2637"/>
    <property type="match status" value="1"/>
</dbReference>
<dbReference type="OrthoDB" id="3405422at2"/>
<gene>
    <name evidence="3" type="ORF">BBK14_11115</name>
</gene>
<feature type="transmembrane region" description="Helical" evidence="2">
    <location>
        <begin position="12"/>
        <end position="34"/>
    </location>
</feature>